<accession>A0A0K8T4M2</accession>
<dbReference type="Pfam" id="PF07898">
    <property type="entry name" value="DUF1676"/>
    <property type="match status" value="1"/>
</dbReference>
<evidence type="ECO:0000313" key="2">
    <source>
        <dbReference type="EMBL" id="JAG60478.1"/>
    </source>
</evidence>
<sequence length="118" mass="11874">RTILPVLLGFKMNVISLVPLLIGGLILLIKKAVFISKLSLLASGIALLRPHLGSVFGGSGPGSTYGSSGLGSVYGGSGSGSLGGGGGLGSFAGPTKHVIIDRPVDWFGREEKDTPLTA</sequence>
<name>A0A0K8T4M2_LYGHE</name>
<keyword evidence="1" id="KW-1133">Transmembrane helix</keyword>
<dbReference type="InterPro" id="IPR012464">
    <property type="entry name" value="DUF1676"/>
</dbReference>
<evidence type="ECO:0000256" key="1">
    <source>
        <dbReference type="SAM" id="Phobius"/>
    </source>
</evidence>
<organism evidence="2">
    <name type="scientific">Lygus hesperus</name>
    <name type="common">Western plant bug</name>
    <dbReference type="NCBI Taxonomy" id="30085"/>
    <lineage>
        <taxon>Eukaryota</taxon>
        <taxon>Metazoa</taxon>
        <taxon>Ecdysozoa</taxon>
        <taxon>Arthropoda</taxon>
        <taxon>Hexapoda</taxon>
        <taxon>Insecta</taxon>
        <taxon>Pterygota</taxon>
        <taxon>Neoptera</taxon>
        <taxon>Paraneoptera</taxon>
        <taxon>Hemiptera</taxon>
        <taxon>Heteroptera</taxon>
        <taxon>Panheteroptera</taxon>
        <taxon>Cimicomorpha</taxon>
        <taxon>Miridae</taxon>
        <taxon>Mirini</taxon>
        <taxon>Lygus</taxon>
    </lineage>
</organism>
<dbReference type="EMBL" id="GBRD01005343">
    <property type="protein sequence ID" value="JAG60478.1"/>
    <property type="molecule type" value="Transcribed_RNA"/>
</dbReference>
<feature type="transmembrane region" description="Helical" evidence="1">
    <location>
        <begin position="6"/>
        <end position="29"/>
    </location>
</feature>
<reference evidence="2" key="1">
    <citation type="submission" date="2014-09" db="EMBL/GenBank/DDBJ databases">
        <authorList>
            <person name="Magalhaes I.L.F."/>
            <person name="Oliveira U."/>
            <person name="Santos F.R."/>
            <person name="Vidigal T.H.D.A."/>
            <person name="Brescovit A.D."/>
            <person name="Santos A.J."/>
        </authorList>
    </citation>
    <scope>NUCLEOTIDE SEQUENCE</scope>
</reference>
<proteinExistence type="predicted"/>
<keyword evidence="1" id="KW-0472">Membrane</keyword>
<keyword evidence="1" id="KW-0812">Transmembrane</keyword>
<protein>
    <submittedName>
        <fullName evidence="2">Uncharacterized protein</fullName>
    </submittedName>
</protein>
<feature type="non-terminal residue" evidence="2">
    <location>
        <position position="1"/>
    </location>
</feature>
<dbReference type="AlphaFoldDB" id="A0A0K8T4M2"/>